<dbReference type="InterPro" id="IPR021145">
    <property type="entry name" value="Portal_protein_SPP1_Gp6-like"/>
</dbReference>
<dbReference type="KEGG" id="vg:26635300"/>
<dbReference type="EMBL" id="KM101118">
    <property type="protein sequence ID" value="AIK68875.1"/>
    <property type="molecule type" value="Genomic_DNA"/>
</dbReference>
<organism evidence="2 3">
    <name type="scientific">Mycobacterium phage Swirley</name>
    <dbReference type="NCBI Taxonomy" id="1527534"/>
    <lineage>
        <taxon>Viruses</taxon>
        <taxon>Duplodnaviria</taxon>
        <taxon>Heunggongvirae</taxon>
        <taxon>Uroviricota</taxon>
        <taxon>Caudoviricetes</taxon>
        <taxon>Benedictvirus</taxon>
        <taxon>Benedictvirus swirley</taxon>
    </lineage>
</organism>
<dbReference type="RefSeq" id="YP_009208895.1">
    <property type="nucleotide sequence ID" value="NC_028912.1"/>
</dbReference>
<evidence type="ECO:0000313" key="3">
    <source>
        <dbReference type="Proteomes" id="UP000204370"/>
    </source>
</evidence>
<accession>A0A076YLR3</accession>
<dbReference type="Proteomes" id="UP000204370">
    <property type="component" value="Segment"/>
</dbReference>
<protein>
    <submittedName>
        <fullName evidence="2">Portal protein</fullName>
    </submittedName>
</protein>
<evidence type="ECO:0000313" key="2">
    <source>
        <dbReference type="EMBL" id="AIK68875.1"/>
    </source>
</evidence>
<evidence type="ECO:0000256" key="1">
    <source>
        <dbReference type="SAM" id="MobiDB-lite"/>
    </source>
</evidence>
<proteinExistence type="predicted"/>
<feature type="region of interest" description="Disordered" evidence="1">
    <location>
        <begin position="448"/>
        <end position="477"/>
    </location>
</feature>
<dbReference type="OrthoDB" id="3592at10239"/>
<gene>
    <name evidence="2" type="ORF">PBI_SWIRLEY_10</name>
</gene>
<sequence length="477" mass="53075">MAETAVDPEKERDDLLDKFEQAQDELKKSKAYYDAEDRPEAVGLPVPARQRDLRCHVGYPRVYVDAIAERQEVQGFRLAGAEDGDEDLWDWWQANNLDTESILGHTDACIYGRSYVTISMPDPKVDLDVDPDVPIIRVEPPTSLYASIDPRTRKVQKAIRAVYDEEGNDVIAATLYLPDRTMLWVKEEGEWAAPTTVNHGLELVPVVPIPNRTRLSDLYGTSEITPELRSMTDTAAQILQNMRTTANTMAIPQRLLFGVKPEELGIDPDTGQRLFDAYIANIIAFEDHEAKAQQFSAAELRNFTEALEEVAKQVASYTGLPPQYLSSQSDNPASAEAIRASESRLVTKVERKNKIFGGAWEEVMRIAYKMAKGGDIPPDYYRMETVWRDPSTPTYAAKADAASKLYANGAGVIPREQARIDMGYTITEREKMREWDEEEQAMGLGLVGSMYGETPASKAPAQTPDSPAPDTSGGSSE</sequence>
<dbReference type="GeneID" id="26635300"/>
<name>A0A076YLR3_9CAUD</name>
<dbReference type="Pfam" id="PF05133">
    <property type="entry name" value="SPP1_portal"/>
    <property type="match status" value="1"/>
</dbReference>
<keyword evidence="3" id="KW-1185">Reference proteome</keyword>
<reference evidence="2 3" key="1">
    <citation type="submission" date="2014-06" db="EMBL/GenBank/DDBJ databases">
        <authorList>
            <person name="Delgado B.M."/>
            <person name="Feathers C.T."/>
            <person name="Feeney M.S."/>
            <person name="Feuer K.L."/>
            <person name="Florin D.T."/>
            <person name="Gordon M.B."/>
            <person name="Gorman S.E."/>
            <person name="Grajales M."/>
            <person name="Heckman E.L."/>
            <person name="Juarez M.C."/>
            <person name="Kenna M.A."/>
            <person name="Mageeney C.M."/>
            <person name="Marzillier J.Y."/>
            <person name="Miller B.D."/>
            <person name="Schlegel J.L."/>
            <person name="So C.Y."/>
            <person name="Sternberg R.A."/>
            <person name="Ware V.C."/>
            <person name="Anders K.R."/>
            <person name="Braun M.A."/>
            <person name="Delesalle V.A."/>
            <person name="Hughes L.E."/>
            <person name="Bradley K.W."/>
            <person name="Barker L.P."/>
            <person name="Asai D.J."/>
            <person name="Bowman C.A."/>
            <person name="Russell D.A."/>
            <person name="Pope W.H."/>
            <person name="Jacobs-Sera D."/>
            <person name="Hendrix R.W."/>
            <person name="Hatfull G.F."/>
        </authorList>
    </citation>
    <scope>NUCLEOTIDE SEQUENCE [LARGE SCALE GENOMIC DNA]</scope>
</reference>